<feature type="compositionally biased region" description="Polar residues" evidence="1">
    <location>
        <begin position="258"/>
        <end position="282"/>
    </location>
</feature>
<feature type="region of interest" description="Disordered" evidence="1">
    <location>
        <begin position="182"/>
        <end position="205"/>
    </location>
</feature>
<feature type="region of interest" description="Disordered" evidence="1">
    <location>
        <begin position="220"/>
        <end position="245"/>
    </location>
</feature>
<dbReference type="InterPro" id="IPR053793">
    <property type="entry name" value="PB1-like"/>
</dbReference>
<evidence type="ECO:0000256" key="1">
    <source>
        <dbReference type="SAM" id="MobiDB-lite"/>
    </source>
</evidence>
<dbReference type="InterPro" id="IPR033512">
    <property type="entry name" value="TFG"/>
</dbReference>
<feature type="compositionally biased region" description="Polar residues" evidence="1">
    <location>
        <begin position="182"/>
        <end position="200"/>
    </location>
</feature>
<feature type="compositionally biased region" description="Pro residues" evidence="1">
    <location>
        <begin position="390"/>
        <end position="402"/>
    </location>
</feature>
<dbReference type="Pfam" id="PF00564">
    <property type="entry name" value="PB1"/>
    <property type="match status" value="1"/>
</dbReference>
<evidence type="ECO:0000313" key="4">
    <source>
        <dbReference type="WBParaSite" id="SPAL_0001422100.1"/>
    </source>
</evidence>
<dbReference type="PANTHER" id="PTHR15335:SF7">
    <property type="entry name" value="PROTEIN TFG"/>
    <property type="match status" value="1"/>
</dbReference>
<reference evidence="4" key="1">
    <citation type="submission" date="2017-02" db="UniProtKB">
        <authorList>
            <consortium name="WormBaseParasite"/>
        </authorList>
    </citation>
    <scope>IDENTIFICATION</scope>
</reference>
<dbReference type="InterPro" id="IPR000270">
    <property type="entry name" value="PB1_dom"/>
</dbReference>
<sequence length="448" mass="49771">MSSNGFTQIVVKTKYGNDIRKRILGHNEDLTLSSLQVFIQRIYDIESNASIILKYRDSDGDFITLNDDNDVLFAIRNEQNLFIEVTNDFSGACDGKKFLELLTEAQKKLDSAVSAFHRCHRKSETVTESCEKNFSVSRPETPIKPADNVATIQPSVQEFVQTCPMNAQGKLQNSFEGNVQIQNVPCNGSGTTESADTNAENDVPDHQSDISAFEQLNLNEANSKGGDSESTLNGFNNINKEDVPQNPYAHVQPMQQFNQNTIPQPPQTFAGQPPTKQQFQVSQTPTPQHFYQQQQQTVPSPYQQSPASNINQCIPPPPTQYGMPPQTIQQNVAPPQTQQSQCPPTSGQQPRPYQPGFQHQQHQSSPQPQFPMNVQHQYQVPQQQQQQPPVSHPPTPAQPQHPMPGQGYPGSVPPPTNLSSMGNPGVNPFARPTQGQQTYNRPSYGNPF</sequence>
<dbReference type="PROSITE" id="PS51745">
    <property type="entry name" value="PB1"/>
    <property type="match status" value="1"/>
</dbReference>
<feature type="region of interest" description="Disordered" evidence="1">
    <location>
        <begin position="258"/>
        <end position="448"/>
    </location>
</feature>
<dbReference type="AlphaFoldDB" id="A0A0N5C8H4"/>
<feature type="compositionally biased region" description="Polar residues" evidence="1">
    <location>
        <begin position="433"/>
        <end position="448"/>
    </location>
</feature>
<dbReference type="Gene3D" id="3.10.20.90">
    <property type="entry name" value="Phosphatidylinositol 3-kinase Catalytic Subunit, Chain A, domain 1"/>
    <property type="match status" value="1"/>
</dbReference>
<protein>
    <submittedName>
        <fullName evidence="4">PB1 domain-containing protein</fullName>
    </submittedName>
</protein>
<feature type="compositionally biased region" description="Polar residues" evidence="1">
    <location>
        <begin position="228"/>
        <end position="238"/>
    </location>
</feature>
<feature type="domain" description="PB1" evidence="2">
    <location>
        <begin position="8"/>
        <end position="86"/>
    </location>
</feature>
<dbReference type="SUPFAM" id="SSF54277">
    <property type="entry name" value="CAD &amp; PB1 domains"/>
    <property type="match status" value="1"/>
</dbReference>
<dbReference type="WBParaSite" id="SPAL_0001422100.1">
    <property type="protein sequence ID" value="SPAL_0001422100.1"/>
    <property type="gene ID" value="SPAL_0001422100"/>
</dbReference>
<dbReference type="SMART" id="SM00666">
    <property type="entry name" value="PB1"/>
    <property type="match status" value="1"/>
</dbReference>
<dbReference type="GO" id="GO:0048208">
    <property type="term" value="P:COPII vesicle coating"/>
    <property type="evidence" value="ECO:0007669"/>
    <property type="project" value="InterPro"/>
</dbReference>
<evidence type="ECO:0000313" key="3">
    <source>
        <dbReference type="Proteomes" id="UP000046392"/>
    </source>
</evidence>
<evidence type="ECO:0000259" key="2">
    <source>
        <dbReference type="PROSITE" id="PS51745"/>
    </source>
</evidence>
<keyword evidence="3" id="KW-1185">Reference proteome</keyword>
<dbReference type="Proteomes" id="UP000046392">
    <property type="component" value="Unplaced"/>
</dbReference>
<feature type="compositionally biased region" description="Low complexity" evidence="1">
    <location>
        <begin position="334"/>
        <end position="389"/>
    </location>
</feature>
<proteinExistence type="predicted"/>
<dbReference type="PANTHER" id="PTHR15335">
    <property type="entry name" value="PROTEIN TFG"/>
    <property type="match status" value="1"/>
</dbReference>
<accession>A0A0N5C8H4</accession>
<feature type="compositionally biased region" description="Low complexity" evidence="1">
    <location>
        <begin position="283"/>
        <end position="306"/>
    </location>
</feature>
<name>A0A0N5C8H4_STREA</name>
<organism evidence="3 4">
    <name type="scientific">Strongyloides papillosus</name>
    <name type="common">Intestinal threadworm</name>
    <dbReference type="NCBI Taxonomy" id="174720"/>
    <lineage>
        <taxon>Eukaryota</taxon>
        <taxon>Metazoa</taxon>
        <taxon>Ecdysozoa</taxon>
        <taxon>Nematoda</taxon>
        <taxon>Chromadorea</taxon>
        <taxon>Rhabditida</taxon>
        <taxon>Tylenchina</taxon>
        <taxon>Panagrolaimomorpha</taxon>
        <taxon>Strongyloidoidea</taxon>
        <taxon>Strongyloididae</taxon>
        <taxon>Strongyloides</taxon>
    </lineage>
</organism>
<dbReference type="STRING" id="174720.A0A0N5C8H4"/>
<dbReference type="GO" id="GO:0042802">
    <property type="term" value="F:identical protein binding"/>
    <property type="evidence" value="ECO:0007669"/>
    <property type="project" value="InterPro"/>
</dbReference>
<dbReference type="GO" id="GO:0070971">
    <property type="term" value="C:endoplasmic reticulum exit site"/>
    <property type="evidence" value="ECO:0007669"/>
    <property type="project" value="TreeGrafter"/>
</dbReference>